<dbReference type="EMBL" id="BRYA01000168">
    <property type="protein sequence ID" value="GMI42226.1"/>
    <property type="molecule type" value="Genomic_DNA"/>
</dbReference>
<feature type="chain" id="PRO_5040852027" evidence="1">
    <location>
        <begin position="21"/>
        <end position="231"/>
    </location>
</feature>
<dbReference type="PANTHER" id="PTHR34801">
    <property type="entry name" value="EXPRESSED PROTEIN"/>
    <property type="match status" value="1"/>
</dbReference>
<comment type="caution">
    <text evidence="2">The sequence shown here is derived from an EMBL/GenBank/DDBJ whole genome shotgun (WGS) entry which is preliminary data.</text>
</comment>
<keyword evidence="1" id="KW-0732">Signal</keyword>
<dbReference type="OrthoDB" id="45602at2759"/>
<dbReference type="AlphaFoldDB" id="A0A9W7GDB9"/>
<dbReference type="Proteomes" id="UP001165065">
    <property type="component" value="Unassembled WGS sequence"/>
</dbReference>
<evidence type="ECO:0000256" key="1">
    <source>
        <dbReference type="SAM" id="SignalP"/>
    </source>
</evidence>
<sequence length="231" mass="25391">MARINVILAIFALSTYFGDALQLLPAKSINSAIISKKVRIVSAMASLSFVVLSSPSFADDSGQKPEEFITSCSKTAKNCVSSRNIKDISMYSPPWTYSSSSEEAFDNLKAALSKDEKVHITLSEPPSRISVDVDRQFPRQDEVKFSVLQDDKVITFVSKEKDDGALLPDFGFQKTRLGQIRESAGFSEMGSSIGSSDTAGKRESFKTQLKSFYGLQSGSGWEDVLEKVELR</sequence>
<evidence type="ECO:0000313" key="3">
    <source>
        <dbReference type="Proteomes" id="UP001165065"/>
    </source>
</evidence>
<dbReference type="InterPro" id="IPR010865">
    <property type="entry name" value="DUF1499"/>
</dbReference>
<protein>
    <submittedName>
        <fullName evidence="2">Uncharacterized protein</fullName>
    </submittedName>
</protein>
<dbReference type="PANTHER" id="PTHR34801:SF6">
    <property type="entry name" value="SLL1620 PROTEIN"/>
    <property type="match status" value="1"/>
</dbReference>
<accession>A0A9W7GDB9</accession>
<name>A0A9W7GDB9_9STRA</name>
<dbReference type="Pfam" id="PF07386">
    <property type="entry name" value="DUF1499"/>
    <property type="match status" value="1"/>
</dbReference>
<evidence type="ECO:0000313" key="2">
    <source>
        <dbReference type="EMBL" id="GMI42226.1"/>
    </source>
</evidence>
<feature type="signal peptide" evidence="1">
    <location>
        <begin position="1"/>
        <end position="20"/>
    </location>
</feature>
<organism evidence="2 3">
    <name type="scientific">Triparma columacea</name>
    <dbReference type="NCBI Taxonomy" id="722753"/>
    <lineage>
        <taxon>Eukaryota</taxon>
        <taxon>Sar</taxon>
        <taxon>Stramenopiles</taxon>
        <taxon>Ochrophyta</taxon>
        <taxon>Bolidophyceae</taxon>
        <taxon>Parmales</taxon>
        <taxon>Triparmaceae</taxon>
        <taxon>Triparma</taxon>
    </lineage>
</organism>
<proteinExistence type="predicted"/>
<gene>
    <name evidence="2" type="ORF">TrCOL_g4120</name>
</gene>
<keyword evidence="3" id="KW-1185">Reference proteome</keyword>
<reference evidence="3" key="1">
    <citation type="journal article" date="2023" name="Commun. Biol.">
        <title>Genome analysis of Parmales, the sister group of diatoms, reveals the evolutionary specialization of diatoms from phago-mixotrophs to photoautotrophs.</title>
        <authorList>
            <person name="Ban H."/>
            <person name="Sato S."/>
            <person name="Yoshikawa S."/>
            <person name="Yamada K."/>
            <person name="Nakamura Y."/>
            <person name="Ichinomiya M."/>
            <person name="Sato N."/>
            <person name="Blanc-Mathieu R."/>
            <person name="Endo H."/>
            <person name="Kuwata A."/>
            <person name="Ogata H."/>
        </authorList>
    </citation>
    <scope>NUCLEOTIDE SEQUENCE [LARGE SCALE GENOMIC DNA]</scope>
</reference>